<dbReference type="EMBL" id="KK119333">
    <property type="protein sequence ID" value="KFM75401.1"/>
    <property type="molecule type" value="Genomic_DNA"/>
</dbReference>
<name>A0A087UDG2_STEMI</name>
<protein>
    <submittedName>
        <fullName evidence="1">Uncharacterized protein</fullName>
    </submittedName>
</protein>
<accession>A0A087UDG2</accession>
<keyword evidence="2" id="KW-1185">Reference proteome</keyword>
<evidence type="ECO:0000313" key="1">
    <source>
        <dbReference type="EMBL" id="KFM75401.1"/>
    </source>
</evidence>
<reference evidence="1 2" key="1">
    <citation type="submission" date="2013-11" db="EMBL/GenBank/DDBJ databases">
        <title>Genome sequencing of Stegodyphus mimosarum.</title>
        <authorList>
            <person name="Bechsgaard J."/>
        </authorList>
    </citation>
    <scope>NUCLEOTIDE SEQUENCE [LARGE SCALE GENOMIC DNA]</scope>
</reference>
<organism evidence="1 2">
    <name type="scientific">Stegodyphus mimosarum</name>
    <name type="common">African social velvet spider</name>
    <dbReference type="NCBI Taxonomy" id="407821"/>
    <lineage>
        <taxon>Eukaryota</taxon>
        <taxon>Metazoa</taxon>
        <taxon>Ecdysozoa</taxon>
        <taxon>Arthropoda</taxon>
        <taxon>Chelicerata</taxon>
        <taxon>Arachnida</taxon>
        <taxon>Araneae</taxon>
        <taxon>Araneomorphae</taxon>
        <taxon>Entelegynae</taxon>
        <taxon>Eresoidea</taxon>
        <taxon>Eresidae</taxon>
        <taxon>Stegodyphus</taxon>
    </lineage>
</organism>
<dbReference type="AlphaFoldDB" id="A0A087UDG2"/>
<dbReference type="Proteomes" id="UP000054359">
    <property type="component" value="Unassembled WGS sequence"/>
</dbReference>
<gene>
    <name evidence="1" type="ORF">X975_05616</name>
</gene>
<proteinExistence type="predicted"/>
<sequence length="44" mass="5113">MKNSIVIIIYPKLLNQHNILEEVFKRLSQPNCFIFGTMPTGRHA</sequence>
<feature type="non-terminal residue" evidence="1">
    <location>
        <position position="44"/>
    </location>
</feature>
<evidence type="ECO:0000313" key="2">
    <source>
        <dbReference type="Proteomes" id="UP000054359"/>
    </source>
</evidence>